<sequence>MPNSLQSVAQQGKNPDLKDVMEQMQTLRQSQCERIANAIADCDKEILLQKLTNSPINKIEKEHVVPGHTRHSG</sequence>
<organism evidence="1 2">
    <name type="scientific">Romanomermis culicivorax</name>
    <name type="common">Nematode worm</name>
    <dbReference type="NCBI Taxonomy" id="13658"/>
    <lineage>
        <taxon>Eukaryota</taxon>
        <taxon>Metazoa</taxon>
        <taxon>Ecdysozoa</taxon>
        <taxon>Nematoda</taxon>
        <taxon>Enoplea</taxon>
        <taxon>Dorylaimia</taxon>
        <taxon>Mermithida</taxon>
        <taxon>Mermithoidea</taxon>
        <taxon>Mermithidae</taxon>
        <taxon>Romanomermis</taxon>
    </lineage>
</organism>
<accession>A0A915KIV0</accession>
<dbReference type="GO" id="GO:0050661">
    <property type="term" value="F:NADP binding"/>
    <property type="evidence" value="ECO:0007669"/>
    <property type="project" value="InterPro"/>
</dbReference>
<evidence type="ECO:0000313" key="2">
    <source>
        <dbReference type="WBParaSite" id="nRc.2.0.1.t38760-RA"/>
    </source>
</evidence>
<keyword evidence="1" id="KW-1185">Reference proteome</keyword>
<reference evidence="2" key="1">
    <citation type="submission" date="2022-11" db="UniProtKB">
        <authorList>
            <consortium name="WormBaseParasite"/>
        </authorList>
    </citation>
    <scope>IDENTIFICATION</scope>
</reference>
<dbReference type="GO" id="GO:0033014">
    <property type="term" value="P:tetrapyrrole biosynthetic process"/>
    <property type="evidence" value="ECO:0007669"/>
    <property type="project" value="InterPro"/>
</dbReference>
<dbReference type="GO" id="GO:0008883">
    <property type="term" value="F:glutamyl-tRNA reductase activity"/>
    <property type="evidence" value="ECO:0007669"/>
    <property type="project" value="InterPro"/>
</dbReference>
<dbReference type="SUPFAM" id="SSF69075">
    <property type="entry name" value="Glutamyl tRNA-reductase dimerization domain"/>
    <property type="match status" value="1"/>
</dbReference>
<name>A0A915KIV0_ROMCU</name>
<proteinExistence type="predicted"/>
<dbReference type="AlphaFoldDB" id="A0A915KIV0"/>
<dbReference type="Proteomes" id="UP000887565">
    <property type="component" value="Unplaced"/>
</dbReference>
<dbReference type="WBParaSite" id="nRc.2.0.1.t38760-RA">
    <property type="protein sequence ID" value="nRc.2.0.1.t38760-RA"/>
    <property type="gene ID" value="nRc.2.0.1.g38760"/>
</dbReference>
<protein>
    <submittedName>
        <fullName evidence="2">Uncharacterized protein</fullName>
    </submittedName>
</protein>
<dbReference type="InterPro" id="IPR036453">
    <property type="entry name" value="GluRdtase_dimer_dom_sf"/>
</dbReference>
<evidence type="ECO:0000313" key="1">
    <source>
        <dbReference type="Proteomes" id="UP000887565"/>
    </source>
</evidence>